<evidence type="ECO:0000259" key="6">
    <source>
        <dbReference type="Pfam" id="PF03358"/>
    </source>
</evidence>
<dbReference type="GO" id="GO:0016491">
    <property type="term" value="F:oxidoreductase activity"/>
    <property type="evidence" value="ECO:0007669"/>
    <property type="project" value="InterPro"/>
</dbReference>
<evidence type="ECO:0000256" key="3">
    <source>
        <dbReference type="ARBA" id="ARBA00022630"/>
    </source>
</evidence>
<comment type="cofactor">
    <cofactor evidence="1">
        <name>FMN</name>
        <dbReference type="ChEBI" id="CHEBI:58210"/>
    </cofactor>
</comment>
<feature type="domain" description="NADPH-dependent FMN reductase-like" evidence="6">
    <location>
        <begin position="1"/>
        <end position="152"/>
    </location>
</feature>
<evidence type="ECO:0000256" key="1">
    <source>
        <dbReference type="ARBA" id="ARBA00001917"/>
    </source>
</evidence>
<protein>
    <submittedName>
        <fullName evidence="7">Iron-sulfur protein</fullName>
    </submittedName>
</protein>
<dbReference type="AlphaFoldDB" id="A0A2V2MZ85"/>
<evidence type="ECO:0000256" key="4">
    <source>
        <dbReference type="ARBA" id="ARBA00022643"/>
    </source>
</evidence>
<organism evidence="7 8">
    <name type="scientific">Methanospirillum stamsii</name>
    <dbReference type="NCBI Taxonomy" id="1277351"/>
    <lineage>
        <taxon>Archaea</taxon>
        <taxon>Methanobacteriati</taxon>
        <taxon>Methanobacteriota</taxon>
        <taxon>Stenosarchaea group</taxon>
        <taxon>Methanomicrobia</taxon>
        <taxon>Methanomicrobiales</taxon>
        <taxon>Methanospirillaceae</taxon>
        <taxon>Methanospirillum</taxon>
    </lineage>
</organism>
<dbReference type="OrthoDB" id="9059at2157"/>
<keyword evidence="8" id="KW-1185">Reference proteome</keyword>
<evidence type="ECO:0000313" key="8">
    <source>
        <dbReference type="Proteomes" id="UP000245934"/>
    </source>
</evidence>
<keyword evidence="4" id="KW-0288">FMN</keyword>
<dbReference type="EMBL" id="QGMZ01000039">
    <property type="protein sequence ID" value="PWR70726.1"/>
    <property type="molecule type" value="Genomic_DNA"/>
</dbReference>
<keyword evidence="3" id="KW-0285">Flavoprotein</keyword>
<dbReference type="SUPFAM" id="SSF52218">
    <property type="entry name" value="Flavoproteins"/>
    <property type="match status" value="1"/>
</dbReference>
<reference evidence="7 8" key="1">
    <citation type="submission" date="2018-05" db="EMBL/GenBank/DDBJ databases">
        <title>Draft genome of Methanospirillum stamsii Pt1.</title>
        <authorList>
            <person name="Dueholm M.S."/>
            <person name="Nielsen P.H."/>
            <person name="Bakmann L.F."/>
            <person name="Otzen D.E."/>
        </authorList>
    </citation>
    <scope>NUCLEOTIDE SEQUENCE [LARGE SCALE GENOMIC DNA]</scope>
    <source>
        <strain evidence="7 8">Pt1</strain>
    </source>
</reference>
<accession>A0A2V2MZ85</accession>
<comment type="cofactor">
    <cofactor evidence="2">
        <name>[4Fe-4S] cluster</name>
        <dbReference type="ChEBI" id="CHEBI:49883"/>
    </cofactor>
</comment>
<evidence type="ECO:0000256" key="5">
    <source>
        <dbReference type="ARBA" id="ARBA00038292"/>
    </source>
</evidence>
<dbReference type="Proteomes" id="UP000245934">
    <property type="component" value="Unassembled WGS sequence"/>
</dbReference>
<dbReference type="InterPro" id="IPR029039">
    <property type="entry name" value="Flavoprotein-like_sf"/>
</dbReference>
<name>A0A2V2MZ85_9EURY</name>
<dbReference type="Gene3D" id="3.40.50.360">
    <property type="match status" value="1"/>
</dbReference>
<dbReference type="Pfam" id="PF03358">
    <property type="entry name" value="FMN_red"/>
    <property type="match status" value="1"/>
</dbReference>
<dbReference type="InterPro" id="IPR005025">
    <property type="entry name" value="FMN_Rdtase-like_dom"/>
</dbReference>
<sequence length="220" mass="24613">MKVVGINSSPRKNSNTDLLLSAALKGAKEKKSETVHLNLYDFEIEYCTACDSCYKTGTCVLMDEFPDIYEIILESDGIILGSPNYINNVTAKMKTLLDRMADTVHCQRLLGKYSAAVSTAGGSGSQEVADYLNHSLFIMGASVVGRVGANLSEGDETFKHAVQSSYKLGMDLADAIALKTSFPDQQKEHEAMLQRMKELVTFRKDDWTYEYEYFKQKKWL</sequence>
<dbReference type="PANTHER" id="PTHR43278">
    <property type="entry name" value="NAD(P)H-DEPENDENT FMN-CONTAINING OXIDOREDUCTASE YWQN-RELATED"/>
    <property type="match status" value="1"/>
</dbReference>
<comment type="similarity">
    <text evidence="5">Belongs to the SsuE family. Isf subfamily.</text>
</comment>
<proteinExistence type="inferred from homology"/>
<comment type="caution">
    <text evidence="7">The sequence shown here is derived from an EMBL/GenBank/DDBJ whole genome shotgun (WGS) entry which is preliminary data.</text>
</comment>
<evidence type="ECO:0000256" key="2">
    <source>
        <dbReference type="ARBA" id="ARBA00001966"/>
    </source>
</evidence>
<evidence type="ECO:0000313" key="7">
    <source>
        <dbReference type="EMBL" id="PWR70726.1"/>
    </source>
</evidence>
<gene>
    <name evidence="7" type="ORF">DLD82_14585</name>
</gene>
<dbReference type="InterPro" id="IPR051796">
    <property type="entry name" value="ISF_SsuE-like"/>
</dbReference>
<dbReference type="PANTHER" id="PTHR43278:SF1">
    <property type="entry name" value="IRON-SULFUR FLAVOPROTEIN MJ1083"/>
    <property type="match status" value="1"/>
</dbReference>